<gene>
    <name evidence="3" type="ORF">EI555_021196</name>
</gene>
<feature type="region of interest" description="Disordered" evidence="2">
    <location>
        <begin position="14"/>
        <end position="44"/>
    </location>
</feature>
<keyword evidence="1" id="KW-0175">Coiled coil</keyword>
<accession>A0A4U1EAK7</accession>
<protein>
    <submittedName>
        <fullName evidence="3">Uncharacterized protein</fullName>
    </submittedName>
</protein>
<sequence>ANLEKMCRTLEDQMNEHRSKAEETQRSVNDLTSQRAKLQTENGELSRQLDEKEALISQLTRGKLTYTQQLEDLKRQLEEEVKHTGWPGIHITFFPKNEARHLPSIFPFSKRDNSPDSTTRLLNLFPMRRPSSARHDCDLLREQYEEETEAKAELQRVLSKANSEVAQWRT</sequence>
<reference evidence="4" key="1">
    <citation type="journal article" date="2019" name="IScience">
        <title>Narwhal Genome Reveals Long-Term Low Genetic Diversity despite Current Large Abundance Size.</title>
        <authorList>
            <person name="Westbury M.V."/>
            <person name="Petersen B."/>
            <person name="Garde E."/>
            <person name="Heide-Jorgensen M.P."/>
            <person name="Lorenzen E.D."/>
        </authorList>
    </citation>
    <scope>NUCLEOTIDE SEQUENCE [LARGE SCALE GENOMIC DNA]</scope>
</reference>
<proteinExistence type="predicted"/>
<evidence type="ECO:0000313" key="4">
    <source>
        <dbReference type="Proteomes" id="UP000308365"/>
    </source>
</evidence>
<dbReference type="SUPFAM" id="SSF90257">
    <property type="entry name" value="Myosin rod fragments"/>
    <property type="match status" value="1"/>
</dbReference>
<name>A0A4U1EAK7_MONMO</name>
<evidence type="ECO:0000256" key="1">
    <source>
        <dbReference type="SAM" id="Coils"/>
    </source>
</evidence>
<comment type="caution">
    <text evidence="3">The sequence shown here is derived from an EMBL/GenBank/DDBJ whole genome shotgun (WGS) entry which is preliminary data.</text>
</comment>
<feature type="non-terminal residue" evidence="3">
    <location>
        <position position="170"/>
    </location>
</feature>
<feature type="compositionally biased region" description="Basic and acidic residues" evidence="2">
    <location>
        <begin position="14"/>
        <end position="25"/>
    </location>
</feature>
<feature type="coiled-coil region" evidence="1">
    <location>
        <begin position="137"/>
        <end position="164"/>
    </location>
</feature>
<evidence type="ECO:0000256" key="2">
    <source>
        <dbReference type="SAM" id="MobiDB-lite"/>
    </source>
</evidence>
<feature type="compositionally biased region" description="Polar residues" evidence="2">
    <location>
        <begin position="26"/>
        <end position="44"/>
    </location>
</feature>
<feature type="non-terminal residue" evidence="3">
    <location>
        <position position="1"/>
    </location>
</feature>
<dbReference type="Proteomes" id="UP000308365">
    <property type="component" value="Unassembled WGS sequence"/>
</dbReference>
<evidence type="ECO:0000313" key="3">
    <source>
        <dbReference type="EMBL" id="TKC33231.1"/>
    </source>
</evidence>
<dbReference type="Gene3D" id="1.20.5.340">
    <property type="match status" value="1"/>
</dbReference>
<organism evidence="3 4">
    <name type="scientific">Monodon monoceros</name>
    <name type="common">Narwhal</name>
    <name type="synonym">Ceratodon monodon</name>
    <dbReference type="NCBI Taxonomy" id="40151"/>
    <lineage>
        <taxon>Eukaryota</taxon>
        <taxon>Metazoa</taxon>
        <taxon>Chordata</taxon>
        <taxon>Craniata</taxon>
        <taxon>Vertebrata</taxon>
        <taxon>Euteleostomi</taxon>
        <taxon>Mammalia</taxon>
        <taxon>Eutheria</taxon>
        <taxon>Laurasiatheria</taxon>
        <taxon>Artiodactyla</taxon>
        <taxon>Whippomorpha</taxon>
        <taxon>Cetacea</taxon>
        <taxon>Odontoceti</taxon>
        <taxon>Monodontidae</taxon>
        <taxon>Monodon</taxon>
    </lineage>
</organism>
<dbReference type="AlphaFoldDB" id="A0A4U1EAK7"/>
<dbReference type="EMBL" id="RWIC01013732">
    <property type="protein sequence ID" value="TKC33231.1"/>
    <property type="molecule type" value="Genomic_DNA"/>
</dbReference>